<dbReference type="EMBL" id="ASHM01000031">
    <property type="protein sequence ID" value="PNY03697.1"/>
    <property type="molecule type" value="Genomic_DNA"/>
</dbReference>
<evidence type="ECO:0000256" key="1">
    <source>
        <dbReference type="SAM" id="Phobius"/>
    </source>
</evidence>
<keyword evidence="1" id="KW-1133">Transmembrane helix</keyword>
<feature type="transmembrane region" description="Helical" evidence="1">
    <location>
        <begin position="334"/>
        <end position="357"/>
    </location>
</feature>
<reference evidence="3 4" key="2">
    <citation type="journal article" date="2017" name="Front. Plant Sci.">
        <title>Gene Classification and Mining of Molecular Markers Useful in Red Clover (Trifolium pratense) Breeding.</title>
        <authorList>
            <person name="Istvanek J."/>
            <person name="Dluhosova J."/>
            <person name="Dluhos P."/>
            <person name="Patkova L."/>
            <person name="Nedelnik J."/>
            <person name="Repkova J."/>
        </authorList>
    </citation>
    <scope>NUCLEOTIDE SEQUENCE [LARGE SCALE GENOMIC DNA]</scope>
    <source>
        <strain evidence="4">cv. Tatra</strain>
        <tissue evidence="3">Young leaves</tissue>
    </source>
</reference>
<comment type="caution">
    <text evidence="3">The sequence shown here is derived from an EMBL/GenBank/DDBJ whole genome shotgun (WGS) entry which is preliminary data.</text>
</comment>
<accession>A0A2K3NKX4</accession>
<feature type="transmembrane region" description="Helical" evidence="1">
    <location>
        <begin position="270"/>
        <end position="291"/>
    </location>
</feature>
<dbReference type="SMART" id="SM01205">
    <property type="entry name" value="FKS1_dom1"/>
    <property type="match status" value="1"/>
</dbReference>
<dbReference type="Pfam" id="PF14288">
    <property type="entry name" value="FKS1_dom1"/>
    <property type="match status" value="1"/>
</dbReference>
<proteinExistence type="predicted"/>
<dbReference type="PANTHER" id="PTHR12741:SF67">
    <property type="entry name" value="CALLOSE SYNTHASE 10"/>
    <property type="match status" value="1"/>
</dbReference>
<keyword evidence="1" id="KW-0812">Transmembrane</keyword>
<sequence>MPNRFKGGGDLCDDEDTYGTAEGTKDKKIDLEHNWVEPKSTLQKNQLGENCPPLVNTFSDHISSNVKILTTPSRLGLKIWSVTRVEAHYKNGKAAHSAWRNYDDFNEYFWSPACFELGWPMRTDSPFLRQPKRAFKRALTIIAFNHGHINLNTFKTVLSIGPSFAIMNFIKSKMLLGCVAHIWVIQNCKGHGCVKASNKVFLGWLDFSVCNICLPEPHHPDVAKDQIYFAAAIRQAILVIKAVLCPASVLRKVLQERHNNNSDNSFYFRIYLLVLGVYAAIRVFFALLLKFPACHKLSEMSDQSFFQFFKWIYQERYYVGRGLYEKMSDYCSYVVYWLLILPTWVGPTWVGALILTWDLEVCPLEIRPLVKPTNIIADLPSLTYSWHDLISKNNNNALTIVSLWAPVVCIYLMDLHIWYTVMSAIVGGVIGARARLGEVFEFAKS</sequence>
<feature type="transmembrane region" description="Helical" evidence="1">
    <location>
        <begin position="396"/>
        <end position="413"/>
    </location>
</feature>
<gene>
    <name evidence="3" type="ORF">L195_g000104</name>
</gene>
<dbReference type="Proteomes" id="UP000236291">
    <property type="component" value="Unassembled WGS sequence"/>
</dbReference>
<evidence type="ECO:0000313" key="4">
    <source>
        <dbReference type="Proteomes" id="UP000236291"/>
    </source>
</evidence>
<evidence type="ECO:0000259" key="2">
    <source>
        <dbReference type="SMART" id="SM01205"/>
    </source>
</evidence>
<dbReference type="STRING" id="57577.A0A2K3NKX4"/>
<dbReference type="GO" id="GO:0005886">
    <property type="term" value="C:plasma membrane"/>
    <property type="evidence" value="ECO:0007669"/>
    <property type="project" value="TreeGrafter"/>
</dbReference>
<dbReference type="PANTHER" id="PTHR12741">
    <property type="entry name" value="LYST-INTERACTING PROTEIN LIP5 DOPAMINE RESPONSIVE PROTEIN DRG-1"/>
    <property type="match status" value="1"/>
</dbReference>
<dbReference type="GO" id="GO:0046527">
    <property type="term" value="F:glucosyltransferase activity"/>
    <property type="evidence" value="ECO:0007669"/>
    <property type="project" value="TreeGrafter"/>
</dbReference>
<organism evidence="3 4">
    <name type="scientific">Trifolium pratense</name>
    <name type="common">Red clover</name>
    <dbReference type="NCBI Taxonomy" id="57577"/>
    <lineage>
        <taxon>Eukaryota</taxon>
        <taxon>Viridiplantae</taxon>
        <taxon>Streptophyta</taxon>
        <taxon>Embryophyta</taxon>
        <taxon>Tracheophyta</taxon>
        <taxon>Spermatophyta</taxon>
        <taxon>Magnoliopsida</taxon>
        <taxon>eudicotyledons</taxon>
        <taxon>Gunneridae</taxon>
        <taxon>Pentapetalae</taxon>
        <taxon>rosids</taxon>
        <taxon>fabids</taxon>
        <taxon>Fabales</taxon>
        <taxon>Fabaceae</taxon>
        <taxon>Papilionoideae</taxon>
        <taxon>50 kb inversion clade</taxon>
        <taxon>NPAAA clade</taxon>
        <taxon>Hologalegina</taxon>
        <taxon>IRL clade</taxon>
        <taxon>Trifolieae</taxon>
        <taxon>Trifolium</taxon>
    </lineage>
</organism>
<dbReference type="InterPro" id="IPR026899">
    <property type="entry name" value="FKS1-like_dom1"/>
</dbReference>
<protein>
    <submittedName>
        <fullName evidence="3">Callose synthase 10-like protein</fullName>
    </submittedName>
</protein>
<keyword evidence="1" id="KW-0472">Membrane</keyword>
<dbReference type="AlphaFoldDB" id="A0A2K3NKX4"/>
<evidence type="ECO:0000313" key="3">
    <source>
        <dbReference type="EMBL" id="PNY03697.1"/>
    </source>
</evidence>
<name>A0A2K3NKX4_TRIPR</name>
<feature type="domain" description="1,3-beta-glucan synthase component FKS1-like" evidence="2">
    <location>
        <begin position="55"/>
        <end position="122"/>
    </location>
</feature>
<reference evidence="3 4" key="1">
    <citation type="journal article" date="2014" name="Am. J. Bot.">
        <title>Genome assembly and annotation for red clover (Trifolium pratense; Fabaceae).</title>
        <authorList>
            <person name="Istvanek J."/>
            <person name="Jaros M."/>
            <person name="Krenek A."/>
            <person name="Repkova J."/>
        </authorList>
    </citation>
    <scope>NUCLEOTIDE SEQUENCE [LARGE SCALE GENOMIC DNA]</scope>
    <source>
        <strain evidence="4">cv. Tatra</strain>
        <tissue evidence="3">Young leaves</tissue>
    </source>
</reference>